<reference evidence="1 2" key="1">
    <citation type="journal article" date="2015" name="Genome Announc.">
        <title>Thirty-Two Complete Genome Assemblies of Nine Yersinia Species, Including Y. pestis, Y. pseudotuberculosis, and Y. enterocolitica.</title>
        <authorList>
            <person name="Johnson S.L."/>
            <person name="Daligault H.E."/>
            <person name="Davenport K.W."/>
            <person name="Jaissle J."/>
            <person name="Frey K.G."/>
            <person name="Ladner J.T."/>
            <person name="Broomall S.M."/>
            <person name="Bishop-Lilly K.A."/>
            <person name="Bruce D.C."/>
            <person name="Coyne S.R."/>
            <person name="Gibbons H.S."/>
            <person name="Lo C.C."/>
            <person name="Munk A.C."/>
            <person name="Rosenzweig C.N."/>
            <person name="Koroleva G.I."/>
            <person name="Palacios G.F."/>
            <person name="Redden C.L."/>
            <person name="Xu Y."/>
            <person name="Minogue T.D."/>
            <person name="Chain P.S."/>
        </authorList>
    </citation>
    <scope>NUCLEOTIDE SEQUENCE [LARGE SCALE GENOMIC DNA]</scope>
    <source>
        <strain evidence="1 2">Y231</strain>
    </source>
</reference>
<accession>A0ABN4FF27</accession>
<keyword evidence="2" id="KW-1185">Reference proteome</keyword>
<organism evidence="1 2">
    <name type="scientific">Yersinia rochesterensis</name>
    <dbReference type="NCBI Taxonomy" id="1604335"/>
    <lineage>
        <taxon>Bacteria</taxon>
        <taxon>Pseudomonadati</taxon>
        <taxon>Pseudomonadota</taxon>
        <taxon>Gammaproteobacteria</taxon>
        <taxon>Enterobacterales</taxon>
        <taxon>Yersiniaceae</taxon>
        <taxon>Yersinia</taxon>
    </lineage>
</organism>
<proteinExistence type="predicted"/>
<sequence>MDEKNKPLNANKLIVESLNSLPLISIMEYSNEPWVIRDCESR</sequence>
<name>A0ABN4FF27_9GAMM</name>
<dbReference type="EMBL" id="CP009997">
    <property type="protein sequence ID" value="AJJ34207.1"/>
    <property type="molecule type" value="Genomic_DNA"/>
</dbReference>
<evidence type="ECO:0000313" key="1">
    <source>
        <dbReference type="EMBL" id="AJJ34207.1"/>
    </source>
</evidence>
<dbReference type="Proteomes" id="UP000031883">
    <property type="component" value="Chromosome"/>
</dbReference>
<protein>
    <submittedName>
        <fullName evidence="1">LuxR-family transcriptional regulatory domain protein</fullName>
    </submittedName>
</protein>
<gene>
    <name evidence="1" type="ORF">CH54_418</name>
</gene>
<evidence type="ECO:0000313" key="2">
    <source>
        <dbReference type="Proteomes" id="UP000031883"/>
    </source>
</evidence>